<evidence type="ECO:0008006" key="3">
    <source>
        <dbReference type="Google" id="ProtNLM"/>
    </source>
</evidence>
<proteinExistence type="predicted"/>
<sequence>MQAKTEHDGRERRAQRTGRWLAVVEESQGRGGRVLAETLEWTYEDRDEAQAAALELARTHTMPGPLSPRGRIITRDGDDCYRVYVQGRASVFHFTVRVLQVAQISAR</sequence>
<dbReference type="RefSeq" id="WP_270687694.1">
    <property type="nucleotide sequence ID" value="NZ_JAQFWQ010000063.1"/>
</dbReference>
<protein>
    <recommendedName>
        <fullName evidence="3">Type II toxin-antitoxin system RelE/ParE family toxin</fullName>
    </recommendedName>
</protein>
<evidence type="ECO:0000313" key="1">
    <source>
        <dbReference type="EMBL" id="MDA2812947.1"/>
    </source>
</evidence>
<dbReference type="EMBL" id="JAQFWQ010000063">
    <property type="protein sequence ID" value="MDA2812947.1"/>
    <property type="molecule type" value="Genomic_DNA"/>
</dbReference>
<evidence type="ECO:0000313" key="2">
    <source>
        <dbReference type="Proteomes" id="UP001527866"/>
    </source>
</evidence>
<organism evidence="1 2">
    <name type="scientific">Nocardiopsis endophytica</name>
    <dbReference type="NCBI Taxonomy" id="3018445"/>
    <lineage>
        <taxon>Bacteria</taxon>
        <taxon>Bacillati</taxon>
        <taxon>Actinomycetota</taxon>
        <taxon>Actinomycetes</taxon>
        <taxon>Streptosporangiales</taxon>
        <taxon>Nocardiopsidaceae</taxon>
        <taxon>Nocardiopsis</taxon>
    </lineage>
</organism>
<keyword evidence="2" id="KW-1185">Reference proteome</keyword>
<name>A0ABT4U7L5_9ACTN</name>
<dbReference type="Proteomes" id="UP001527866">
    <property type="component" value="Unassembled WGS sequence"/>
</dbReference>
<comment type="caution">
    <text evidence="1">The sequence shown here is derived from an EMBL/GenBank/DDBJ whole genome shotgun (WGS) entry which is preliminary data.</text>
</comment>
<gene>
    <name evidence="1" type="ORF">O4J56_20040</name>
</gene>
<reference evidence="1 2" key="1">
    <citation type="submission" date="2023-01" db="EMBL/GenBank/DDBJ databases">
        <title>Draft genome sequence of Nocardiopsis sp. RSe5-2 isolated from halophytes.</title>
        <authorList>
            <person name="Duangmal K."/>
            <person name="Chantavorakit T."/>
        </authorList>
    </citation>
    <scope>NUCLEOTIDE SEQUENCE [LARGE SCALE GENOMIC DNA]</scope>
    <source>
        <strain evidence="1 2">RSe5-2</strain>
    </source>
</reference>
<accession>A0ABT4U7L5</accession>